<comment type="caution">
    <text evidence="4">The sequence shown here is derived from an EMBL/GenBank/DDBJ whole genome shotgun (WGS) entry which is preliminary data.</text>
</comment>
<protein>
    <submittedName>
        <fullName evidence="4">S-layer protein</fullName>
    </submittedName>
</protein>
<organism evidence="4 5">
    <name type="scientific">Thermincola ferriacetica</name>
    <dbReference type="NCBI Taxonomy" id="281456"/>
    <lineage>
        <taxon>Bacteria</taxon>
        <taxon>Bacillati</taxon>
        <taxon>Bacillota</taxon>
        <taxon>Clostridia</taxon>
        <taxon>Eubacteriales</taxon>
        <taxon>Thermincolaceae</taxon>
        <taxon>Thermincola</taxon>
    </lineage>
</organism>
<reference evidence="5" key="1">
    <citation type="submission" date="2015-07" db="EMBL/GenBank/DDBJ databases">
        <title>Complete Genome of Thermincola ferriacetica strain Z-0001T.</title>
        <authorList>
            <person name="Lusk B."/>
            <person name="Badalamenti J.P."/>
            <person name="Parameswaran P."/>
            <person name="Bond D.R."/>
            <person name="Torres C.I."/>
        </authorList>
    </citation>
    <scope>NUCLEOTIDE SEQUENCE [LARGE SCALE GENOMIC DNA]</scope>
    <source>
        <strain evidence="5">Z-0001</strain>
    </source>
</reference>
<evidence type="ECO:0000256" key="2">
    <source>
        <dbReference type="SAM" id="SignalP"/>
    </source>
</evidence>
<evidence type="ECO:0000259" key="3">
    <source>
        <dbReference type="PROSITE" id="PS51272"/>
    </source>
</evidence>
<sequence length="717" mass="81335" precursor="true">MKRSLAFSMMLVMLVTLLFPLQAEAAYDKELEQAISTAKSVFNIAKGYDTFNYNINKQNDRTVFNLHWSDSKNRLGEVNVTIDSNGKITNYYSFKPFMGRNRQKLPKISKSNALRIAGDFIRKVAPFAGNKVIYVDNNEPMNINEGSYRFLYQRVENGVPFPEDNINIQVDGMTGEIQNYYCNWHDDLAFPDAGDVIPLQKAQEEFANRLGLKLVYKLTFGPGERKPYLVYTTVYNDRFIDAKTGGLIMGNNYFNYYRGMEKEKMVGGMASYAEGKPVSLTPQEQEAVKNAANLMDQSKAEETARRLLQIDGSFKLNHISLYNDWQNREEYIWTMDFGREANGAGQYTGISVSVDAKTGDITQFYKFSPETDKPVRYTGEQALKIAEDFIKSMQPAKAKGVERTTWGEPFVEPVSGSEPPRQYDFSFTRKVQEAFFIGNGFNVTVDVTTGEVINYSFNWYKKELSVGEDVLSAEKAHELLFNSVGLQLQYISVYSPENREKLWPTPIENRKPDIKLVYALKPGKPVNIDAYTGKLLNYDGQPYTGDKIAQYTDIKGHWAENQIKVLAEYGISLPGNQLKPEQRIKQREFLYLLLKATNPYLSVDLNDSKNDDNLYNALISGGIVKDGERLPDSFVTRQDAVKFVVRALNFDRVAEVKKKIFALPFKDAQQIKPELYGYMAVAYGLDIIGGNGGNCYPTAALTRAQAFSLVYNYLNVN</sequence>
<dbReference type="PROSITE" id="PS51272">
    <property type="entry name" value="SLH"/>
    <property type="match status" value="2"/>
</dbReference>
<feature type="signal peptide" evidence="2">
    <location>
        <begin position="1"/>
        <end position="25"/>
    </location>
</feature>
<dbReference type="Proteomes" id="UP000037175">
    <property type="component" value="Unassembled WGS sequence"/>
</dbReference>
<dbReference type="EMBL" id="LGTE01000007">
    <property type="protein sequence ID" value="KNZ69957.1"/>
    <property type="molecule type" value="Genomic_DNA"/>
</dbReference>
<evidence type="ECO:0000313" key="4">
    <source>
        <dbReference type="EMBL" id="KNZ69957.1"/>
    </source>
</evidence>
<keyword evidence="1" id="KW-0677">Repeat</keyword>
<dbReference type="RefSeq" id="WP_052217393.1">
    <property type="nucleotide sequence ID" value="NZ_LGTE01000007.1"/>
</dbReference>
<name>A0A0L6W314_9FIRM</name>
<gene>
    <name evidence="4" type="ORF">Tfer_1338</name>
</gene>
<evidence type="ECO:0000313" key="5">
    <source>
        <dbReference type="Proteomes" id="UP000037175"/>
    </source>
</evidence>
<dbReference type="InterPro" id="IPR001119">
    <property type="entry name" value="SLH_dom"/>
</dbReference>
<keyword evidence="5" id="KW-1185">Reference proteome</keyword>
<dbReference type="PATRIC" id="fig|281456.6.peg.1422"/>
<evidence type="ECO:0000256" key="1">
    <source>
        <dbReference type="ARBA" id="ARBA00022737"/>
    </source>
</evidence>
<dbReference type="InterPro" id="IPR032599">
    <property type="entry name" value="YcdB/YcdC_rep_domain"/>
</dbReference>
<keyword evidence="2" id="KW-0732">Signal</keyword>
<proteinExistence type="predicted"/>
<feature type="domain" description="SLH" evidence="3">
    <location>
        <begin position="546"/>
        <end position="658"/>
    </location>
</feature>
<feature type="chain" id="PRO_5005568956" evidence="2">
    <location>
        <begin position="26"/>
        <end position="717"/>
    </location>
</feature>
<feature type="domain" description="SLH" evidence="3">
    <location>
        <begin position="662"/>
        <end position="717"/>
    </location>
</feature>
<dbReference type="Pfam" id="PF16244">
    <property type="entry name" value="DUF4901"/>
    <property type="match status" value="2"/>
</dbReference>
<accession>A0A0L6W314</accession>
<dbReference type="AlphaFoldDB" id="A0A0L6W314"/>
<dbReference type="Pfam" id="PF00395">
    <property type="entry name" value="SLH"/>
    <property type="match status" value="1"/>
</dbReference>